<dbReference type="InterPro" id="IPR046953">
    <property type="entry name" value="Spore_GerAC-like_C"/>
</dbReference>
<comment type="similarity">
    <text evidence="2">Belongs to the GerABKC lipoprotein family.</text>
</comment>
<feature type="chain" id="PRO_5045048463" evidence="8">
    <location>
        <begin position="24"/>
        <end position="369"/>
    </location>
</feature>
<dbReference type="PANTHER" id="PTHR35789">
    <property type="entry name" value="SPORE GERMINATION PROTEIN B3"/>
    <property type="match status" value="1"/>
</dbReference>
<dbReference type="Gene3D" id="3.30.300.210">
    <property type="entry name" value="Nutrient germinant receptor protein C, domain 3"/>
    <property type="match status" value="1"/>
</dbReference>
<evidence type="ECO:0000259" key="10">
    <source>
        <dbReference type="Pfam" id="PF25198"/>
    </source>
</evidence>
<evidence type="ECO:0000256" key="1">
    <source>
        <dbReference type="ARBA" id="ARBA00004635"/>
    </source>
</evidence>
<dbReference type="EMBL" id="JAFBEV010000015">
    <property type="protein sequence ID" value="MBM7658322.1"/>
    <property type="molecule type" value="Genomic_DNA"/>
</dbReference>
<dbReference type="Proteomes" id="UP000823201">
    <property type="component" value="Unassembled WGS sequence"/>
</dbReference>
<protein>
    <submittedName>
        <fullName evidence="11">Spore germination protein</fullName>
    </submittedName>
</protein>
<keyword evidence="3" id="KW-0309">Germination</keyword>
<keyword evidence="7" id="KW-0449">Lipoprotein</keyword>
<reference evidence="11 12" key="1">
    <citation type="submission" date="2021-01" db="EMBL/GenBank/DDBJ databases">
        <title>Genomic Encyclopedia of Type Strains, Phase IV (KMG-IV): sequencing the most valuable type-strain genomes for metagenomic binning, comparative biology and taxonomic classification.</title>
        <authorList>
            <person name="Goeker M."/>
        </authorList>
    </citation>
    <scope>NUCLEOTIDE SEQUENCE [LARGE SCALE GENOMIC DNA]</scope>
    <source>
        <strain evidence="11 12">DSM 100968</strain>
    </source>
</reference>
<feature type="domain" description="Spore germination GerAC-like C-terminal" evidence="9">
    <location>
        <begin position="208"/>
        <end position="366"/>
    </location>
</feature>
<keyword evidence="5" id="KW-0472">Membrane</keyword>
<dbReference type="InterPro" id="IPR057336">
    <property type="entry name" value="GerAC_N"/>
</dbReference>
<keyword evidence="6" id="KW-0564">Palmitate</keyword>
<evidence type="ECO:0000259" key="9">
    <source>
        <dbReference type="Pfam" id="PF05504"/>
    </source>
</evidence>
<evidence type="ECO:0000256" key="4">
    <source>
        <dbReference type="ARBA" id="ARBA00022729"/>
    </source>
</evidence>
<dbReference type="RefSeq" id="WP_205006886.1">
    <property type="nucleotide sequence ID" value="NZ_CBCRXA010000030.1"/>
</dbReference>
<name>A0ABS2Q957_9BACL</name>
<keyword evidence="12" id="KW-1185">Reference proteome</keyword>
<accession>A0ABS2Q957</accession>
<keyword evidence="4 8" id="KW-0732">Signal</keyword>
<evidence type="ECO:0000256" key="5">
    <source>
        <dbReference type="ARBA" id="ARBA00023136"/>
    </source>
</evidence>
<sequence>MRRKVMVGVLSCLLLAGCVPTHIIDDILIVEAEGYDYIGHNKVIGTVTMPNFVQSGNQGGQGAGLPSTASLIRSLSVQTYNGKSLVDRLQSEGQVAIQAGKIRLMLFNLPMAKHGLSIQMSFRNRDPDVPRDLTLAVVDGSCKKLLKATDYQTQIPVSRYAQDMIMQNNTQNYPDSDLSSFLYAYFGAYMDPFMPIIQKNGDHLEMRGLALFNHDKLAMRIPDSKVFVFKMLYQNFTLGVYDLEYRPGRHIALRNVKTSVNYKVRHGNSASPDIYTTIHVIGQVRQAYPGSVSKVKTPQVARIMEKGLASDARQLVRKIQKKGIDPLQIGDKVRSFTYHFDGKSWPERYRHARFHCKVSVIIQQTGITD</sequence>
<evidence type="ECO:0000313" key="12">
    <source>
        <dbReference type="Proteomes" id="UP000823201"/>
    </source>
</evidence>
<proteinExistence type="inferred from homology"/>
<dbReference type="NCBIfam" id="TIGR02887">
    <property type="entry name" value="spore_ger_x_C"/>
    <property type="match status" value="1"/>
</dbReference>
<organism evidence="11 12">
    <name type="scientific">Sporolactobacillus spathodeae</name>
    <dbReference type="NCBI Taxonomy" id="1465502"/>
    <lineage>
        <taxon>Bacteria</taxon>
        <taxon>Bacillati</taxon>
        <taxon>Bacillota</taxon>
        <taxon>Bacilli</taxon>
        <taxon>Bacillales</taxon>
        <taxon>Sporolactobacillaceae</taxon>
        <taxon>Sporolactobacillus</taxon>
    </lineage>
</organism>
<dbReference type="Pfam" id="PF05504">
    <property type="entry name" value="Spore_GerAC"/>
    <property type="match status" value="1"/>
</dbReference>
<dbReference type="InterPro" id="IPR008844">
    <property type="entry name" value="Spore_GerAC-like"/>
</dbReference>
<evidence type="ECO:0000313" key="11">
    <source>
        <dbReference type="EMBL" id="MBM7658322.1"/>
    </source>
</evidence>
<dbReference type="InterPro" id="IPR038501">
    <property type="entry name" value="Spore_GerAC_C_sf"/>
</dbReference>
<evidence type="ECO:0000256" key="8">
    <source>
        <dbReference type="SAM" id="SignalP"/>
    </source>
</evidence>
<evidence type="ECO:0000256" key="2">
    <source>
        <dbReference type="ARBA" id="ARBA00007886"/>
    </source>
</evidence>
<feature type="domain" description="Spore germination protein N-terminal" evidence="10">
    <location>
        <begin position="22"/>
        <end position="198"/>
    </location>
</feature>
<dbReference type="PANTHER" id="PTHR35789:SF1">
    <property type="entry name" value="SPORE GERMINATION PROTEIN B3"/>
    <property type="match status" value="1"/>
</dbReference>
<dbReference type="PROSITE" id="PS51257">
    <property type="entry name" value="PROKAR_LIPOPROTEIN"/>
    <property type="match status" value="1"/>
</dbReference>
<dbReference type="Pfam" id="PF25198">
    <property type="entry name" value="Spore_GerAC_N"/>
    <property type="match status" value="1"/>
</dbReference>
<comment type="caution">
    <text evidence="11">The sequence shown here is derived from an EMBL/GenBank/DDBJ whole genome shotgun (WGS) entry which is preliminary data.</text>
</comment>
<feature type="signal peptide" evidence="8">
    <location>
        <begin position="1"/>
        <end position="23"/>
    </location>
</feature>
<evidence type="ECO:0000256" key="7">
    <source>
        <dbReference type="ARBA" id="ARBA00023288"/>
    </source>
</evidence>
<gene>
    <name evidence="11" type="ORF">JOC27_001775</name>
</gene>
<evidence type="ECO:0000256" key="3">
    <source>
        <dbReference type="ARBA" id="ARBA00022544"/>
    </source>
</evidence>
<comment type="subcellular location">
    <subcellularLocation>
        <location evidence="1">Membrane</location>
        <topology evidence="1">Lipid-anchor</topology>
    </subcellularLocation>
</comment>
<evidence type="ECO:0000256" key="6">
    <source>
        <dbReference type="ARBA" id="ARBA00023139"/>
    </source>
</evidence>